<dbReference type="Pfam" id="PF07645">
    <property type="entry name" value="EGF_CA"/>
    <property type="match status" value="2"/>
</dbReference>
<feature type="disulfide bond" evidence="9">
    <location>
        <begin position="201"/>
        <end position="211"/>
    </location>
</feature>
<evidence type="ECO:0000256" key="3">
    <source>
        <dbReference type="ARBA" id="ARBA00022530"/>
    </source>
</evidence>
<evidence type="ECO:0008006" key="14">
    <source>
        <dbReference type="Google" id="ProtNLM"/>
    </source>
</evidence>
<sequence length="415" mass="44291">MPSVRGDPRQPFPVPAYQRVGTCFSALANGRCAAELNGQYTKMQCCCDTGRCWALVQIPEMCPVRGSDEFRRLCIVGVAQGHGLPNGYPNAHFPNGNGNGNGNGYNYNGYKYPAVPNGNGNGGIGGNGGSFGGNGGSFGGNGGGHQRIGSVSVNESIDVCKHFTNLCLNGRCIPTLQSYRCECNMGYRQDVRGECIDVDECVSNPCVNGDCVNTPGGYQCKCHEGYQGTPTKQACMDIDECIVNGVMCRNGRCVNTEGSFQCICNAGFELTPDGKNCMDHDECATTNMCLNGMCINEDGSFKCICKPGFALAPNGRYCTDIDECLTPGICMNGRCLNSEGSFRCECPPGLAIDVDGRVCVDTHMRTTCYGAIKMGTCSRPFPGAVTKSECCCANAEHGFGEPCNPCPSRKLWYNL</sequence>
<organism evidence="12 13">
    <name type="scientific">Champsocephalus esox</name>
    <name type="common">pike icefish</name>
    <dbReference type="NCBI Taxonomy" id="159716"/>
    <lineage>
        <taxon>Eukaryota</taxon>
        <taxon>Metazoa</taxon>
        <taxon>Chordata</taxon>
        <taxon>Craniata</taxon>
        <taxon>Vertebrata</taxon>
        <taxon>Euteleostomi</taxon>
        <taxon>Actinopterygii</taxon>
        <taxon>Neopterygii</taxon>
        <taxon>Teleostei</taxon>
        <taxon>Neoteleostei</taxon>
        <taxon>Acanthomorphata</taxon>
        <taxon>Eupercaria</taxon>
        <taxon>Perciformes</taxon>
        <taxon>Notothenioidei</taxon>
        <taxon>Channichthyidae</taxon>
        <taxon>Champsocephalus</taxon>
    </lineage>
</organism>
<dbReference type="FunFam" id="2.10.25.10:FF:000003">
    <property type="entry name" value="fibrillin-1 isoform X1"/>
    <property type="match status" value="2"/>
</dbReference>
<dbReference type="FunFam" id="3.90.290.10:FF:000007">
    <property type="entry name" value="Fibrillin 2"/>
    <property type="match status" value="1"/>
</dbReference>
<evidence type="ECO:0000256" key="8">
    <source>
        <dbReference type="ARBA" id="ARBA00023180"/>
    </source>
</evidence>
<dbReference type="InterPro" id="IPR018097">
    <property type="entry name" value="EGF_Ca-bd_CS"/>
</dbReference>
<dbReference type="FunFam" id="3.90.290.10:FF:000014">
    <property type="entry name" value="Fibrillin 2"/>
    <property type="match status" value="1"/>
</dbReference>
<feature type="domain" description="EGF-like" evidence="10">
    <location>
        <begin position="320"/>
        <end position="360"/>
    </location>
</feature>
<keyword evidence="13" id="KW-1185">Reference proteome</keyword>
<dbReference type="InterPro" id="IPR000742">
    <property type="entry name" value="EGF"/>
</dbReference>
<keyword evidence="6" id="KW-0677">Repeat</keyword>
<dbReference type="SMART" id="SM00179">
    <property type="entry name" value="EGF_CA"/>
    <property type="match status" value="5"/>
</dbReference>
<dbReference type="SUPFAM" id="SSF57581">
    <property type="entry name" value="TB module/8-cys domain"/>
    <property type="match status" value="2"/>
</dbReference>
<keyword evidence="2" id="KW-0964">Secreted</keyword>
<dbReference type="Gene3D" id="3.90.290.10">
    <property type="entry name" value="TGF-beta binding (TB) domain"/>
    <property type="match status" value="2"/>
</dbReference>
<dbReference type="InterPro" id="IPR026823">
    <property type="entry name" value="cEGF"/>
</dbReference>
<protein>
    <recommendedName>
        <fullName evidence="14">Fibrillin-2</fullName>
    </recommendedName>
</protein>
<proteinExistence type="predicted"/>
<keyword evidence="7 9" id="KW-1015">Disulfide bond</keyword>
<name>A0AAN8HCM6_9TELE</name>
<dbReference type="GO" id="GO:0005509">
    <property type="term" value="F:calcium ion binding"/>
    <property type="evidence" value="ECO:0007669"/>
    <property type="project" value="InterPro"/>
</dbReference>
<comment type="caution">
    <text evidence="12">The sequence shown here is derived from an EMBL/GenBank/DDBJ whole genome shotgun (WGS) entry which is preliminary data.</text>
</comment>
<dbReference type="SUPFAM" id="SSF57184">
    <property type="entry name" value="Growth factor receptor domain"/>
    <property type="match status" value="2"/>
</dbReference>
<dbReference type="PROSITE" id="PS01187">
    <property type="entry name" value="EGF_CA"/>
    <property type="match status" value="1"/>
</dbReference>
<feature type="domain" description="TB" evidence="11">
    <location>
        <begin position="21"/>
        <end position="74"/>
    </location>
</feature>
<evidence type="ECO:0000259" key="11">
    <source>
        <dbReference type="PROSITE" id="PS51364"/>
    </source>
</evidence>
<dbReference type="PROSITE" id="PS01186">
    <property type="entry name" value="EGF_2"/>
    <property type="match status" value="3"/>
</dbReference>
<dbReference type="PROSITE" id="PS51364">
    <property type="entry name" value="TB"/>
    <property type="match status" value="2"/>
</dbReference>
<accession>A0AAN8HCM6</accession>
<dbReference type="Proteomes" id="UP001335648">
    <property type="component" value="Unassembled WGS sequence"/>
</dbReference>
<dbReference type="InterPro" id="IPR001881">
    <property type="entry name" value="EGF-like_Ca-bd_dom"/>
</dbReference>
<evidence type="ECO:0000256" key="5">
    <source>
        <dbReference type="ARBA" id="ARBA00022729"/>
    </source>
</evidence>
<dbReference type="PROSITE" id="PS00010">
    <property type="entry name" value="ASX_HYDROXYL"/>
    <property type="match status" value="4"/>
</dbReference>
<dbReference type="InterPro" id="IPR000152">
    <property type="entry name" value="EGF-type_Asp/Asn_hydroxyl_site"/>
</dbReference>
<dbReference type="PROSITE" id="PS50026">
    <property type="entry name" value="EGF_3"/>
    <property type="match status" value="5"/>
</dbReference>
<dbReference type="PANTHER" id="PTHR47333:SF5">
    <property type="entry name" value="FIBRILLIN-3"/>
    <property type="match status" value="1"/>
</dbReference>
<dbReference type="Pfam" id="PF12662">
    <property type="entry name" value="cEGF"/>
    <property type="match status" value="1"/>
</dbReference>
<reference evidence="12 13" key="1">
    <citation type="journal article" date="2023" name="Mol. Biol. Evol.">
        <title>Genomics of Secondarily Temperate Adaptation in the Only Non-Antarctic Icefish.</title>
        <authorList>
            <person name="Rivera-Colon A.G."/>
            <person name="Rayamajhi N."/>
            <person name="Minhas B.F."/>
            <person name="Madrigal G."/>
            <person name="Bilyk K.T."/>
            <person name="Yoon V."/>
            <person name="Hune M."/>
            <person name="Gregory S."/>
            <person name="Cheng C.H.C."/>
            <person name="Catchen J.M."/>
        </authorList>
    </citation>
    <scope>NUCLEOTIDE SEQUENCE [LARGE SCALE GENOMIC DNA]</scope>
    <source>
        <strain evidence="12">JC2023a</strain>
    </source>
</reference>
<dbReference type="InterPro" id="IPR036773">
    <property type="entry name" value="TB_dom_sf"/>
</dbReference>
<feature type="domain" description="EGF-like" evidence="10">
    <location>
        <begin position="197"/>
        <end position="236"/>
    </location>
</feature>
<feature type="domain" description="EGF-like" evidence="10">
    <location>
        <begin position="156"/>
        <end position="194"/>
    </location>
</feature>
<dbReference type="CDD" id="cd00054">
    <property type="entry name" value="EGF_CA"/>
    <property type="match status" value="4"/>
</dbReference>
<gene>
    <name evidence="12" type="ORF">CesoFtcFv8_005468</name>
</gene>
<dbReference type="EMBL" id="JAULUE010002049">
    <property type="protein sequence ID" value="KAK5907644.1"/>
    <property type="molecule type" value="Genomic_DNA"/>
</dbReference>
<dbReference type="PANTHER" id="PTHR47333">
    <property type="entry name" value="VON WILLEBRAND FACTOR C AND EGF DOMAIN-CONTAINING PROTEIN"/>
    <property type="match status" value="1"/>
</dbReference>
<dbReference type="InterPro" id="IPR017878">
    <property type="entry name" value="TB_dom"/>
</dbReference>
<keyword evidence="3" id="KW-0272">Extracellular matrix</keyword>
<evidence type="ECO:0000256" key="1">
    <source>
        <dbReference type="ARBA" id="ARBA00004498"/>
    </source>
</evidence>
<dbReference type="InterPro" id="IPR052080">
    <property type="entry name" value="vWF_C/EGF_Fibrillin"/>
</dbReference>
<dbReference type="GO" id="GO:0048731">
    <property type="term" value="P:system development"/>
    <property type="evidence" value="ECO:0007669"/>
    <property type="project" value="UniProtKB-ARBA"/>
</dbReference>
<feature type="domain" description="TB" evidence="11">
    <location>
        <begin position="366"/>
        <end position="409"/>
    </location>
</feature>
<dbReference type="InterPro" id="IPR009030">
    <property type="entry name" value="Growth_fac_rcpt_cys_sf"/>
</dbReference>
<feature type="domain" description="EGF-like" evidence="10">
    <location>
        <begin position="279"/>
        <end position="319"/>
    </location>
</feature>
<dbReference type="FunFam" id="2.10.25.10:FF:000171">
    <property type="entry name" value="Fibrillin 2"/>
    <property type="match status" value="1"/>
</dbReference>
<dbReference type="Gene3D" id="2.10.25.10">
    <property type="entry name" value="Laminin"/>
    <property type="match status" value="5"/>
</dbReference>
<keyword evidence="5" id="KW-0732">Signal</keyword>
<dbReference type="InterPro" id="IPR013032">
    <property type="entry name" value="EGF-like_CS"/>
</dbReference>
<dbReference type="FunFam" id="2.10.25.10:FF:000149">
    <property type="entry name" value="Fibrillin 2"/>
    <property type="match status" value="1"/>
</dbReference>
<evidence type="ECO:0000256" key="9">
    <source>
        <dbReference type="PROSITE-ProRule" id="PRU00076"/>
    </source>
</evidence>
<keyword evidence="8" id="KW-0325">Glycoprotein</keyword>
<dbReference type="Pfam" id="PF00683">
    <property type="entry name" value="TB"/>
    <property type="match status" value="2"/>
</dbReference>
<dbReference type="Pfam" id="PF12661">
    <property type="entry name" value="hEGF"/>
    <property type="match status" value="2"/>
</dbReference>
<evidence type="ECO:0000259" key="10">
    <source>
        <dbReference type="PROSITE" id="PS50026"/>
    </source>
</evidence>
<keyword evidence="4 9" id="KW-0245">EGF-like domain</keyword>
<feature type="domain" description="EGF-like" evidence="10">
    <location>
        <begin position="237"/>
        <end position="278"/>
    </location>
</feature>
<evidence type="ECO:0000256" key="7">
    <source>
        <dbReference type="ARBA" id="ARBA00023157"/>
    </source>
</evidence>
<dbReference type="AlphaFoldDB" id="A0AAN8HCM6"/>
<evidence type="ECO:0000256" key="4">
    <source>
        <dbReference type="ARBA" id="ARBA00022536"/>
    </source>
</evidence>
<comment type="subcellular location">
    <subcellularLocation>
        <location evidence="1">Secreted</location>
        <location evidence="1">Extracellular space</location>
        <location evidence="1">Extracellular matrix</location>
    </subcellularLocation>
</comment>
<evidence type="ECO:0000256" key="6">
    <source>
        <dbReference type="ARBA" id="ARBA00022737"/>
    </source>
</evidence>
<dbReference type="FunFam" id="2.10.25.10:FF:000096">
    <property type="entry name" value="Putative fibrillin 2"/>
    <property type="match status" value="1"/>
</dbReference>
<evidence type="ECO:0000256" key="2">
    <source>
        <dbReference type="ARBA" id="ARBA00022525"/>
    </source>
</evidence>
<dbReference type="InterPro" id="IPR049883">
    <property type="entry name" value="NOTCH1_EGF-like"/>
</dbReference>
<evidence type="ECO:0000313" key="13">
    <source>
        <dbReference type="Proteomes" id="UP001335648"/>
    </source>
</evidence>
<dbReference type="SMART" id="SM00181">
    <property type="entry name" value="EGF"/>
    <property type="match status" value="5"/>
</dbReference>
<comment type="caution">
    <text evidence="9">Lacks conserved residue(s) required for the propagation of feature annotation.</text>
</comment>
<evidence type="ECO:0000313" key="12">
    <source>
        <dbReference type="EMBL" id="KAK5907644.1"/>
    </source>
</evidence>